<dbReference type="SUPFAM" id="SSF50494">
    <property type="entry name" value="Trypsin-like serine proteases"/>
    <property type="match status" value="1"/>
</dbReference>
<accession>A0A9N8HNF2</accession>
<dbReference type="PRINTS" id="PR00722">
    <property type="entry name" value="CHYMOTRYPSIN"/>
</dbReference>
<evidence type="ECO:0000259" key="5">
    <source>
        <dbReference type="PROSITE" id="PS50240"/>
    </source>
</evidence>
<dbReference type="PANTHER" id="PTHR24253:SF153">
    <property type="entry name" value="SERINE PROTEASE HEPSIN"/>
    <property type="match status" value="1"/>
</dbReference>
<keyword evidence="1" id="KW-0843">Virulence</keyword>
<dbReference type="InterPro" id="IPR009003">
    <property type="entry name" value="Peptidase_S1_PA"/>
</dbReference>
<evidence type="ECO:0000256" key="3">
    <source>
        <dbReference type="SAM" id="MobiDB-lite"/>
    </source>
</evidence>
<dbReference type="InterPro" id="IPR018114">
    <property type="entry name" value="TRYPSIN_HIS"/>
</dbReference>
<dbReference type="Pfam" id="PF00089">
    <property type="entry name" value="Trypsin"/>
    <property type="match status" value="1"/>
</dbReference>
<feature type="chain" id="PRO_5040145207" evidence="4">
    <location>
        <begin position="25"/>
        <end position="447"/>
    </location>
</feature>
<feature type="region of interest" description="Disordered" evidence="3">
    <location>
        <begin position="386"/>
        <end position="447"/>
    </location>
</feature>
<dbReference type="CDD" id="cd00190">
    <property type="entry name" value="Tryp_SPc"/>
    <property type="match status" value="1"/>
</dbReference>
<dbReference type="PROSITE" id="PS00134">
    <property type="entry name" value="TRYPSIN_HIS"/>
    <property type="match status" value="1"/>
</dbReference>
<sequence length="447" mass="49116">MMQATFAIFKILCSVPLLLPSVAATNGAHSHLRGNGHFNRHRLEAKIVGGHEAPLNSYPSYVQWSNGCAGVLIHDDIVITAAHCDSVTNSIQRFPLFVGGDGRSRSGTRIHATAAFRHPRYDLEQSFLYDFLLLKLPHRIDGIPFAPLNANHSYPTNGIPLTVVGHGMLDSEDSRNDAPTIYHEVTVPYIESCSVYLHQVQSEVQFCAGDMPFGGRDACLGDSGSGIFDDEGLLVGLVSWGIGCARPRKPGVYARISAVERWIAHMICQESSYQPAHCTNVQVSLTVDDYPEQIGLALLDYDSTSTPESVVIPAGSIIANPQQTLRYTFSVPKGRNYLLQVEDTGQNGFCCEDGAGEVTIRDRQFRYHLSGLFQSRYASVLLPEVGGSEQDDEETESNEDEEAAERLHEANLAMILRSKGNGHGREQDYETRPIWPTRPTISSSKAP</sequence>
<reference evidence="6" key="1">
    <citation type="submission" date="2020-06" db="EMBL/GenBank/DDBJ databases">
        <authorList>
            <consortium name="Plant Systems Biology data submission"/>
        </authorList>
    </citation>
    <scope>NUCLEOTIDE SEQUENCE</scope>
    <source>
        <strain evidence="6">D6</strain>
    </source>
</reference>
<protein>
    <submittedName>
        <fullName evidence="6">Plasminogen</fullName>
    </submittedName>
</protein>
<comment type="caution">
    <text evidence="6">The sequence shown here is derived from an EMBL/GenBank/DDBJ whole genome shotgun (WGS) entry which is preliminary data.</text>
</comment>
<proteinExistence type="predicted"/>
<name>A0A9N8HNF2_9STRA</name>
<evidence type="ECO:0000256" key="1">
    <source>
        <dbReference type="ARBA" id="ARBA00023026"/>
    </source>
</evidence>
<dbReference type="SMART" id="SM00020">
    <property type="entry name" value="Tryp_SPc"/>
    <property type="match status" value="1"/>
</dbReference>
<dbReference type="Proteomes" id="UP001153069">
    <property type="component" value="Unassembled WGS sequence"/>
</dbReference>
<dbReference type="GO" id="GO:0006508">
    <property type="term" value="P:proteolysis"/>
    <property type="evidence" value="ECO:0007669"/>
    <property type="project" value="InterPro"/>
</dbReference>
<evidence type="ECO:0000313" key="6">
    <source>
        <dbReference type="EMBL" id="CAB9520166.1"/>
    </source>
</evidence>
<keyword evidence="2" id="KW-1015">Disulfide bond</keyword>
<dbReference type="InterPro" id="IPR001254">
    <property type="entry name" value="Trypsin_dom"/>
</dbReference>
<dbReference type="InterPro" id="IPR043504">
    <property type="entry name" value="Peptidase_S1_PA_chymotrypsin"/>
</dbReference>
<dbReference type="PROSITE" id="PS50240">
    <property type="entry name" value="TRYPSIN_DOM"/>
    <property type="match status" value="1"/>
</dbReference>
<feature type="domain" description="Peptidase S1" evidence="5">
    <location>
        <begin position="47"/>
        <end position="268"/>
    </location>
</feature>
<feature type="signal peptide" evidence="4">
    <location>
        <begin position="1"/>
        <end position="24"/>
    </location>
</feature>
<evidence type="ECO:0000256" key="2">
    <source>
        <dbReference type="ARBA" id="ARBA00023157"/>
    </source>
</evidence>
<dbReference type="Gene3D" id="2.40.10.10">
    <property type="entry name" value="Trypsin-like serine proteases"/>
    <property type="match status" value="1"/>
</dbReference>
<feature type="compositionally biased region" description="Acidic residues" evidence="3">
    <location>
        <begin position="389"/>
        <end position="403"/>
    </location>
</feature>
<evidence type="ECO:0000313" key="7">
    <source>
        <dbReference type="Proteomes" id="UP001153069"/>
    </source>
</evidence>
<gene>
    <name evidence="6" type="ORF">SEMRO_1079_G238870.1</name>
</gene>
<dbReference type="OrthoDB" id="10002959at2759"/>
<dbReference type="PANTHER" id="PTHR24253">
    <property type="entry name" value="TRANSMEMBRANE PROTEASE SERINE"/>
    <property type="match status" value="1"/>
</dbReference>
<dbReference type="EMBL" id="CAICTM010001077">
    <property type="protein sequence ID" value="CAB9520166.1"/>
    <property type="molecule type" value="Genomic_DNA"/>
</dbReference>
<keyword evidence="7" id="KW-1185">Reference proteome</keyword>
<organism evidence="6 7">
    <name type="scientific">Seminavis robusta</name>
    <dbReference type="NCBI Taxonomy" id="568900"/>
    <lineage>
        <taxon>Eukaryota</taxon>
        <taxon>Sar</taxon>
        <taxon>Stramenopiles</taxon>
        <taxon>Ochrophyta</taxon>
        <taxon>Bacillariophyta</taxon>
        <taxon>Bacillariophyceae</taxon>
        <taxon>Bacillariophycidae</taxon>
        <taxon>Naviculales</taxon>
        <taxon>Naviculaceae</taxon>
        <taxon>Seminavis</taxon>
    </lineage>
</organism>
<dbReference type="InterPro" id="IPR001314">
    <property type="entry name" value="Peptidase_S1A"/>
</dbReference>
<evidence type="ECO:0000256" key="4">
    <source>
        <dbReference type="SAM" id="SignalP"/>
    </source>
</evidence>
<keyword evidence="4" id="KW-0732">Signal</keyword>
<dbReference type="AlphaFoldDB" id="A0A9N8HNF2"/>
<dbReference type="GO" id="GO:0004252">
    <property type="term" value="F:serine-type endopeptidase activity"/>
    <property type="evidence" value="ECO:0007669"/>
    <property type="project" value="InterPro"/>
</dbReference>